<evidence type="ECO:0000313" key="1">
    <source>
        <dbReference type="EMBL" id="RIB20150.1"/>
    </source>
</evidence>
<sequence>MMYTSHHCKNISRPLSKFRFSFIRNFVFCQRFCLLSKVPPFASGNAFIQGSTILPRGFVFRLLSKTVSSNNNLKVDEDCLPESPTWSVRSLLSPPAKDKTNINGQEQQEVKIMQHEFINLLKMARLKHPNSSTINHNSFNNKQSNVELINSETTDSQTALNKDISILCNFVRHVQNVDVSNIEPLRSFWTTEIESELRNEDVENKDNFGKADANEKDMKSHDGIKKGSMLLKSAKILYGDYYIIRNN</sequence>
<dbReference type="EMBL" id="QKWP01000434">
    <property type="protein sequence ID" value="RIB20150.1"/>
    <property type="molecule type" value="Genomic_DNA"/>
</dbReference>
<dbReference type="OrthoDB" id="5522061at2759"/>
<organism evidence="1 2">
    <name type="scientific">Gigaspora rosea</name>
    <dbReference type="NCBI Taxonomy" id="44941"/>
    <lineage>
        <taxon>Eukaryota</taxon>
        <taxon>Fungi</taxon>
        <taxon>Fungi incertae sedis</taxon>
        <taxon>Mucoromycota</taxon>
        <taxon>Glomeromycotina</taxon>
        <taxon>Glomeromycetes</taxon>
        <taxon>Diversisporales</taxon>
        <taxon>Gigasporaceae</taxon>
        <taxon>Gigaspora</taxon>
    </lineage>
</organism>
<reference evidence="1 2" key="1">
    <citation type="submission" date="2018-06" db="EMBL/GenBank/DDBJ databases">
        <title>Comparative genomics reveals the genomic features of Rhizophagus irregularis, R. cerebriforme, R. diaphanum and Gigaspora rosea, and their symbiotic lifestyle signature.</title>
        <authorList>
            <person name="Morin E."/>
            <person name="San Clemente H."/>
            <person name="Chen E.C.H."/>
            <person name="De La Providencia I."/>
            <person name="Hainaut M."/>
            <person name="Kuo A."/>
            <person name="Kohler A."/>
            <person name="Murat C."/>
            <person name="Tang N."/>
            <person name="Roy S."/>
            <person name="Loubradou J."/>
            <person name="Henrissat B."/>
            <person name="Grigoriev I.V."/>
            <person name="Corradi N."/>
            <person name="Roux C."/>
            <person name="Martin F.M."/>
        </authorList>
    </citation>
    <scope>NUCLEOTIDE SEQUENCE [LARGE SCALE GENOMIC DNA]</scope>
    <source>
        <strain evidence="1 2">DAOM 194757</strain>
    </source>
</reference>
<protein>
    <submittedName>
        <fullName evidence="1">Uncharacterized protein</fullName>
    </submittedName>
</protein>
<name>A0A397VCG5_9GLOM</name>
<evidence type="ECO:0000313" key="2">
    <source>
        <dbReference type="Proteomes" id="UP000266673"/>
    </source>
</evidence>
<comment type="caution">
    <text evidence="1">The sequence shown here is derived from an EMBL/GenBank/DDBJ whole genome shotgun (WGS) entry which is preliminary data.</text>
</comment>
<dbReference type="Proteomes" id="UP000266673">
    <property type="component" value="Unassembled WGS sequence"/>
</dbReference>
<keyword evidence="2" id="KW-1185">Reference proteome</keyword>
<proteinExistence type="predicted"/>
<dbReference type="AlphaFoldDB" id="A0A397VCG5"/>
<accession>A0A397VCG5</accession>
<gene>
    <name evidence="1" type="ORF">C2G38_2141307</name>
</gene>